<keyword evidence="2" id="KW-1185">Reference proteome</keyword>
<dbReference type="EMBL" id="KV425555">
    <property type="protein sequence ID" value="KZT29043.1"/>
    <property type="molecule type" value="Genomic_DNA"/>
</dbReference>
<sequence>MSSYQANDNSGHALFHTRKSTWDLWCAHKQYDGTFFLKFLPGLIQTPSKPNPVHPPRLIWTCLIYTPSWGISTHRGQLGSSTASLFHAAATPSREAGRYWSPLYPALTPHLVDLTTSALHRYLTRRPSPSKGYARSHKLLLGVPVVLAVSRWYTRDSEATLLGSTTFEFTVLRMYRGRIHAFWALTRAAWMRDAAHASILLGVNLIPVQVHTHWDADLSPMMIVYVVRTPVGASILVRRRRLVANPTGYWSTNSNRTTSTGTFEDGTEGTPVVRRVSFEDGADRRARAQYMACGLAQCRDRLFARAYEDRPFARPEFLRPGTRYTLHFGARSVDGRLRRPESLTISSGTNEGVDCQEAAVEHSTLFSKRPRPGRWSFDCGRLSRRGPAVIHFQTRCARSEAKHVIGDATKVVGRAVEMESVKHNRVRG</sequence>
<gene>
    <name evidence="1" type="ORF">NEOLEDRAFT_1145356</name>
</gene>
<proteinExistence type="predicted"/>
<organism evidence="1 2">
    <name type="scientific">Neolentinus lepideus HHB14362 ss-1</name>
    <dbReference type="NCBI Taxonomy" id="1314782"/>
    <lineage>
        <taxon>Eukaryota</taxon>
        <taxon>Fungi</taxon>
        <taxon>Dikarya</taxon>
        <taxon>Basidiomycota</taxon>
        <taxon>Agaricomycotina</taxon>
        <taxon>Agaricomycetes</taxon>
        <taxon>Gloeophyllales</taxon>
        <taxon>Gloeophyllaceae</taxon>
        <taxon>Neolentinus</taxon>
    </lineage>
</organism>
<evidence type="ECO:0000313" key="2">
    <source>
        <dbReference type="Proteomes" id="UP000076761"/>
    </source>
</evidence>
<name>A0A165V285_9AGAM</name>
<evidence type="ECO:0000313" key="1">
    <source>
        <dbReference type="EMBL" id="KZT29043.1"/>
    </source>
</evidence>
<accession>A0A165V285</accession>
<dbReference type="Proteomes" id="UP000076761">
    <property type="component" value="Unassembled WGS sequence"/>
</dbReference>
<dbReference type="InParanoid" id="A0A165V285"/>
<dbReference type="AlphaFoldDB" id="A0A165V285"/>
<protein>
    <submittedName>
        <fullName evidence="1">Uncharacterized protein</fullName>
    </submittedName>
</protein>
<reference evidence="1 2" key="1">
    <citation type="journal article" date="2016" name="Mol. Biol. Evol.">
        <title>Comparative Genomics of Early-Diverging Mushroom-Forming Fungi Provides Insights into the Origins of Lignocellulose Decay Capabilities.</title>
        <authorList>
            <person name="Nagy L.G."/>
            <person name="Riley R."/>
            <person name="Tritt A."/>
            <person name="Adam C."/>
            <person name="Daum C."/>
            <person name="Floudas D."/>
            <person name="Sun H."/>
            <person name="Yadav J.S."/>
            <person name="Pangilinan J."/>
            <person name="Larsson K.H."/>
            <person name="Matsuura K."/>
            <person name="Barry K."/>
            <person name="Labutti K."/>
            <person name="Kuo R."/>
            <person name="Ohm R.A."/>
            <person name="Bhattacharya S.S."/>
            <person name="Shirouzu T."/>
            <person name="Yoshinaga Y."/>
            <person name="Martin F.M."/>
            <person name="Grigoriev I.V."/>
            <person name="Hibbett D.S."/>
        </authorList>
    </citation>
    <scope>NUCLEOTIDE SEQUENCE [LARGE SCALE GENOMIC DNA]</scope>
    <source>
        <strain evidence="1 2">HHB14362 ss-1</strain>
    </source>
</reference>